<gene>
    <name evidence="16" type="ORF">V3330_09230</name>
</gene>
<feature type="chain" id="PRO_5043656569" evidence="13">
    <location>
        <begin position="24"/>
        <end position="753"/>
    </location>
</feature>
<dbReference type="PROSITE" id="PS52016">
    <property type="entry name" value="TONB_DEPENDENT_REC_3"/>
    <property type="match status" value="1"/>
</dbReference>
<dbReference type="PANTHER" id="PTHR32552:SF81">
    <property type="entry name" value="TONB-DEPENDENT OUTER MEMBRANE RECEPTOR"/>
    <property type="match status" value="1"/>
</dbReference>
<proteinExistence type="inferred from homology"/>
<evidence type="ECO:0000256" key="9">
    <source>
        <dbReference type="ARBA" id="ARBA00023136"/>
    </source>
</evidence>
<dbReference type="PANTHER" id="PTHR32552">
    <property type="entry name" value="FERRICHROME IRON RECEPTOR-RELATED"/>
    <property type="match status" value="1"/>
</dbReference>
<evidence type="ECO:0000256" key="8">
    <source>
        <dbReference type="ARBA" id="ARBA00023077"/>
    </source>
</evidence>
<comment type="caution">
    <text evidence="16">The sequence shown here is derived from an EMBL/GenBank/DDBJ whole genome shotgun (WGS) entry which is preliminary data.</text>
</comment>
<keyword evidence="9 11" id="KW-0472">Membrane</keyword>
<keyword evidence="16" id="KW-0675">Receptor</keyword>
<evidence type="ECO:0000256" key="11">
    <source>
        <dbReference type="PROSITE-ProRule" id="PRU01360"/>
    </source>
</evidence>
<keyword evidence="2 11" id="KW-0813">Transport</keyword>
<feature type="signal peptide" evidence="13">
    <location>
        <begin position="1"/>
        <end position="23"/>
    </location>
</feature>
<keyword evidence="6" id="KW-0408">Iron</keyword>
<dbReference type="Proteomes" id="UP001359886">
    <property type="component" value="Unassembled WGS sequence"/>
</dbReference>
<keyword evidence="7" id="KW-0406">Ion transport</keyword>
<reference evidence="16 17" key="1">
    <citation type="submission" date="2024-02" db="EMBL/GenBank/DDBJ databases">
        <title>A novel Wenzhouxiangellaceae bacterium, isolated from coastal sediments.</title>
        <authorList>
            <person name="Du Z.-J."/>
            <person name="Ye Y.-Q."/>
            <person name="Zhang X.-Y."/>
        </authorList>
    </citation>
    <scope>NUCLEOTIDE SEQUENCE [LARGE SCALE GENOMIC DNA]</scope>
    <source>
        <strain evidence="16 17">CH-27</strain>
    </source>
</reference>
<accession>A0AAW9RJV6</accession>
<evidence type="ECO:0000259" key="14">
    <source>
        <dbReference type="Pfam" id="PF00593"/>
    </source>
</evidence>
<dbReference type="CDD" id="cd01347">
    <property type="entry name" value="ligand_gated_channel"/>
    <property type="match status" value="1"/>
</dbReference>
<keyword evidence="8 12" id="KW-0798">TonB box</keyword>
<keyword evidence="3 11" id="KW-1134">Transmembrane beta strand</keyword>
<evidence type="ECO:0000256" key="10">
    <source>
        <dbReference type="ARBA" id="ARBA00023237"/>
    </source>
</evidence>
<evidence type="ECO:0000256" key="13">
    <source>
        <dbReference type="SAM" id="SignalP"/>
    </source>
</evidence>
<name>A0AAW9RJV6_9GAMM</name>
<protein>
    <submittedName>
        <fullName evidence="16">TonB-dependent receptor</fullName>
    </submittedName>
</protein>
<dbReference type="InterPro" id="IPR036942">
    <property type="entry name" value="Beta-barrel_TonB_sf"/>
</dbReference>
<keyword evidence="17" id="KW-1185">Reference proteome</keyword>
<keyword evidence="5 11" id="KW-0812">Transmembrane</keyword>
<evidence type="ECO:0000256" key="3">
    <source>
        <dbReference type="ARBA" id="ARBA00022452"/>
    </source>
</evidence>
<feature type="domain" description="TonB-dependent receptor-like beta-barrel" evidence="14">
    <location>
        <begin position="288"/>
        <end position="711"/>
    </location>
</feature>
<evidence type="ECO:0000256" key="2">
    <source>
        <dbReference type="ARBA" id="ARBA00022448"/>
    </source>
</evidence>
<evidence type="ECO:0000256" key="5">
    <source>
        <dbReference type="ARBA" id="ARBA00022692"/>
    </source>
</evidence>
<feature type="domain" description="TonB-dependent receptor plug" evidence="15">
    <location>
        <begin position="48"/>
        <end position="156"/>
    </location>
</feature>
<dbReference type="EMBL" id="JAZHOG010000005">
    <property type="protein sequence ID" value="MEJ8567806.1"/>
    <property type="molecule type" value="Genomic_DNA"/>
</dbReference>
<dbReference type="SUPFAM" id="SSF56935">
    <property type="entry name" value="Porins"/>
    <property type="match status" value="1"/>
</dbReference>
<comment type="subcellular location">
    <subcellularLocation>
        <location evidence="1 11">Cell outer membrane</location>
        <topology evidence="1 11">Multi-pass membrane protein</topology>
    </subcellularLocation>
</comment>
<evidence type="ECO:0000256" key="12">
    <source>
        <dbReference type="RuleBase" id="RU003357"/>
    </source>
</evidence>
<organism evidence="16 17">
    <name type="scientific">Elongatibacter sediminis</name>
    <dbReference type="NCBI Taxonomy" id="3119006"/>
    <lineage>
        <taxon>Bacteria</taxon>
        <taxon>Pseudomonadati</taxon>
        <taxon>Pseudomonadota</taxon>
        <taxon>Gammaproteobacteria</taxon>
        <taxon>Chromatiales</taxon>
        <taxon>Wenzhouxiangellaceae</taxon>
        <taxon>Elongatibacter</taxon>
    </lineage>
</organism>
<dbReference type="GO" id="GO:0009279">
    <property type="term" value="C:cell outer membrane"/>
    <property type="evidence" value="ECO:0007669"/>
    <property type="project" value="UniProtKB-SubCell"/>
</dbReference>
<evidence type="ECO:0000313" key="16">
    <source>
        <dbReference type="EMBL" id="MEJ8567806.1"/>
    </source>
</evidence>
<dbReference type="RefSeq" id="WP_354695129.1">
    <property type="nucleotide sequence ID" value="NZ_JAZHOG010000005.1"/>
</dbReference>
<evidence type="ECO:0000259" key="15">
    <source>
        <dbReference type="Pfam" id="PF07715"/>
    </source>
</evidence>
<evidence type="ECO:0000256" key="1">
    <source>
        <dbReference type="ARBA" id="ARBA00004571"/>
    </source>
</evidence>
<evidence type="ECO:0000256" key="7">
    <source>
        <dbReference type="ARBA" id="ARBA00023065"/>
    </source>
</evidence>
<sequence>MRHTTYTYAGMVLGLLAAGSAQAQSNAGASALEEVVVTASKRGGQLIQDIPITVQAISGDRLQETGALDFNDYFRLVPGLSVNDQGPGHKTYIIRGISSSGAGTVGLYFDETIITGEFLSSEGGRQPDIRLFDMDRIEVLKGPQGTTFGSSSLSGTIRWIPNAPDLSEFSAEIGGTLSSTKNADFPSWDVDAMVNIPLVADRFALRLAATVIEKEGYIDTRFAEDVNYDDSEAVRAMLAFQATDNLLISATAMTQESKTGGRAGHMDLLIDLPASSSLNGGAAPSDHWNNTLSAEPFKDNIDLYNLKAEYSADWGTVTATGSILDRETDFFRDASAEIEIITGLTFPADGTGQTTIIQPQDRKLTQGELRFASNWDGPVQVLVGGFTQKEERHFQSAVLTTDPVTGKVTDDSIAYLDRLVDTDIDEVAFFGELTWQATDRLAITGGVRWFEFDLDEIATAVTGFPGTPGSGPGNPLSSTESDTIFKFNVGYDFTDDVLGYATFSQGYRAGGTNDQTAASLAGVSIPAGFGSDSVDNYEIGIKSTLMDSRLVFNAAAFFMDWTDIQVLRRAIAPGGLQFAYRGNGGAAEVTGLEFELTAYPTDRLQLGATFGWTDAELTQDLPVADDGMDGDALPYVPEYSFSLSGRYEFPFLTSIGGMGFIGGDLTFQDDQQNRLRPTDSTYREIDSYSVFNLRVGVDGEKWSAIAGVNNLFDEDETTAYTFNGNSQPAVGYVPPGEVRPWPRTFYLSFRRTF</sequence>
<dbReference type="Pfam" id="PF00593">
    <property type="entry name" value="TonB_dep_Rec_b-barrel"/>
    <property type="match status" value="1"/>
</dbReference>
<keyword evidence="4" id="KW-0410">Iron transport</keyword>
<dbReference type="InterPro" id="IPR012910">
    <property type="entry name" value="Plug_dom"/>
</dbReference>
<dbReference type="InterPro" id="IPR039426">
    <property type="entry name" value="TonB-dep_rcpt-like"/>
</dbReference>
<comment type="similarity">
    <text evidence="11 12">Belongs to the TonB-dependent receptor family.</text>
</comment>
<keyword evidence="13" id="KW-0732">Signal</keyword>
<dbReference type="Gene3D" id="2.40.170.20">
    <property type="entry name" value="TonB-dependent receptor, beta-barrel domain"/>
    <property type="match status" value="1"/>
</dbReference>
<dbReference type="GO" id="GO:0006826">
    <property type="term" value="P:iron ion transport"/>
    <property type="evidence" value="ECO:0007669"/>
    <property type="project" value="UniProtKB-KW"/>
</dbReference>
<evidence type="ECO:0000313" key="17">
    <source>
        <dbReference type="Proteomes" id="UP001359886"/>
    </source>
</evidence>
<evidence type="ECO:0000256" key="4">
    <source>
        <dbReference type="ARBA" id="ARBA00022496"/>
    </source>
</evidence>
<dbReference type="AlphaFoldDB" id="A0AAW9RJV6"/>
<dbReference type="InterPro" id="IPR000531">
    <property type="entry name" value="Beta-barrel_TonB"/>
</dbReference>
<dbReference type="Pfam" id="PF07715">
    <property type="entry name" value="Plug"/>
    <property type="match status" value="1"/>
</dbReference>
<keyword evidence="10 11" id="KW-0998">Cell outer membrane</keyword>
<evidence type="ECO:0000256" key="6">
    <source>
        <dbReference type="ARBA" id="ARBA00023004"/>
    </source>
</evidence>